<sequence>MSGPHRVAVLAVPPVVPFDVSIPDLVLGGSEHEGRRLYDVRMCTAAPGVIKTSADYGLAVSRGLEVLETAETIVVPGTHTREPIDPGVLDGLRRAAADGRRIVSICTGTFVLAAAGLLDGHRATTYWRRAEEFAARYPAVDLDPSVLYTDGGQILTSAGLAAGIDLCLHIIRKDHGAAVANAAARRVVVAPVRSGGQAQFITAPRSSRADGDGLAHTQAWALERLDRRLTIDDLARQARTSGRTLTRRFRSETGLSPLQWLLRQRIDRARELLETTALPIDEVARASGLGSADSLRAHLVRQVGLTPTAYRATFTQRGQGSP</sequence>
<dbReference type="InterPro" id="IPR052158">
    <property type="entry name" value="INH-QAR"/>
</dbReference>
<proteinExistence type="predicted"/>
<name>A0ABP6CFZ4_9ACTN</name>
<dbReference type="PROSITE" id="PS01124">
    <property type="entry name" value="HTH_ARAC_FAMILY_2"/>
    <property type="match status" value="1"/>
</dbReference>
<evidence type="ECO:0000313" key="4">
    <source>
        <dbReference type="EMBL" id="GAA2612472.1"/>
    </source>
</evidence>
<dbReference type="Gene3D" id="3.40.50.880">
    <property type="match status" value="1"/>
</dbReference>
<dbReference type="SUPFAM" id="SSF52317">
    <property type="entry name" value="Class I glutamine amidotransferase-like"/>
    <property type="match status" value="1"/>
</dbReference>
<dbReference type="Pfam" id="PF12833">
    <property type="entry name" value="HTH_18"/>
    <property type="match status" value="1"/>
</dbReference>
<dbReference type="InterPro" id="IPR002818">
    <property type="entry name" value="DJ-1/PfpI"/>
</dbReference>
<dbReference type="SMART" id="SM00342">
    <property type="entry name" value="HTH_ARAC"/>
    <property type="match status" value="1"/>
</dbReference>
<dbReference type="SUPFAM" id="SSF46689">
    <property type="entry name" value="Homeodomain-like"/>
    <property type="match status" value="2"/>
</dbReference>
<keyword evidence="5" id="KW-1185">Reference proteome</keyword>
<evidence type="ECO:0000256" key="1">
    <source>
        <dbReference type="ARBA" id="ARBA00023015"/>
    </source>
</evidence>
<evidence type="ECO:0000256" key="2">
    <source>
        <dbReference type="ARBA" id="ARBA00023163"/>
    </source>
</evidence>
<dbReference type="EMBL" id="BAAATD010000007">
    <property type="protein sequence ID" value="GAA2612472.1"/>
    <property type="molecule type" value="Genomic_DNA"/>
</dbReference>
<evidence type="ECO:0000313" key="5">
    <source>
        <dbReference type="Proteomes" id="UP001501509"/>
    </source>
</evidence>
<dbReference type="Gene3D" id="1.10.10.60">
    <property type="entry name" value="Homeodomain-like"/>
    <property type="match status" value="1"/>
</dbReference>
<keyword evidence="1" id="KW-0805">Transcription regulation</keyword>
<accession>A0ABP6CFZ4</accession>
<dbReference type="PANTHER" id="PTHR43130:SF3">
    <property type="entry name" value="HTH-TYPE TRANSCRIPTIONAL REGULATOR RV1931C"/>
    <property type="match status" value="1"/>
</dbReference>
<protein>
    <submittedName>
        <fullName evidence="4">Helix-turn-helix domain-containing protein</fullName>
    </submittedName>
</protein>
<dbReference type="InterPro" id="IPR018060">
    <property type="entry name" value="HTH_AraC"/>
</dbReference>
<dbReference type="RefSeq" id="WP_344545238.1">
    <property type="nucleotide sequence ID" value="NZ_BAAATD010000007.1"/>
</dbReference>
<feature type="domain" description="HTH araC/xylS-type" evidence="3">
    <location>
        <begin position="215"/>
        <end position="313"/>
    </location>
</feature>
<dbReference type="InterPro" id="IPR009057">
    <property type="entry name" value="Homeodomain-like_sf"/>
</dbReference>
<comment type="caution">
    <text evidence="4">The sequence shown here is derived from an EMBL/GenBank/DDBJ whole genome shotgun (WGS) entry which is preliminary data.</text>
</comment>
<keyword evidence="2" id="KW-0804">Transcription</keyword>
<dbReference type="CDD" id="cd03137">
    <property type="entry name" value="GATase1_AraC_1"/>
    <property type="match status" value="1"/>
</dbReference>
<dbReference type="Pfam" id="PF01965">
    <property type="entry name" value="DJ-1_PfpI"/>
    <property type="match status" value="1"/>
</dbReference>
<dbReference type="Proteomes" id="UP001501509">
    <property type="component" value="Unassembled WGS sequence"/>
</dbReference>
<organism evidence="4 5">
    <name type="scientific">Actinomadura fulvescens</name>
    <dbReference type="NCBI Taxonomy" id="46160"/>
    <lineage>
        <taxon>Bacteria</taxon>
        <taxon>Bacillati</taxon>
        <taxon>Actinomycetota</taxon>
        <taxon>Actinomycetes</taxon>
        <taxon>Streptosporangiales</taxon>
        <taxon>Thermomonosporaceae</taxon>
        <taxon>Actinomadura</taxon>
    </lineage>
</organism>
<dbReference type="PANTHER" id="PTHR43130">
    <property type="entry name" value="ARAC-FAMILY TRANSCRIPTIONAL REGULATOR"/>
    <property type="match status" value="1"/>
</dbReference>
<dbReference type="InterPro" id="IPR029062">
    <property type="entry name" value="Class_I_gatase-like"/>
</dbReference>
<gene>
    <name evidence="4" type="ORF">GCM10010411_54030</name>
</gene>
<reference evidence="5" key="1">
    <citation type="journal article" date="2019" name="Int. J. Syst. Evol. Microbiol.">
        <title>The Global Catalogue of Microorganisms (GCM) 10K type strain sequencing project: providing services to taxonomists for standard genome sequencing and annotation.</title>
        <authorList>
            <consortium name="The Broad Institute Genomics Platform"/>
            <consortium name="The Broad Institute Genome Sequencing Center for Infectious Disease"/>
            <person name="Wu L."/>
            <person name="Ma J."/>
        </authorList>
    </citation>
    <scope>NUCLEOTIDE SEQUENCE [LARGE SCALE GENOMIC DNA]</scope>
    <source>
        <strain evidence="5">JCM 6833</strain>
    </source>
</reference>
<evidence type="ECO:0000259" key="3">
    <source>
        <dbReference type="PROSITE" id="PS01124"/>
    </source>
</evidence>